<feature type="transmembrane region" description="Helical" evidence="6">
    <location>
        <begin position="46"/>
        <end position="65"/>
    </location>
</feature>
<evidence type="ECO:0000313" key="7">
    <source>
        <dbReference type="EMBL" id="VVC88225.1"/>
    </source>
</evidence>
<feature type="transmembrane region" description="Helical" evidence="6">
    <location>
        <begin position="77"/>
        <end position="98"/>
    </location>
</feature>
<dbReference type="Proteomes" id="UP000324832">
    <property type="component" value="Unassembled WGS sequence"/>
</dbReference>
<evidence type="ECO:0000256" key="3">
    <source>
        <dbReference type="ARBA" id="ARBA00022815"/>
    </source>
</evidence>
<evidence type="ECO:0000313" key="8">
    <source>
        <dbReference type="Proteomes" id="UP000324832"/>
    </source>
</evidence>
<name>A0A5E4PSZ2_9NEOP</name>
<keyword evidence="6" id="KW-1133">Transmembrane helix</keyword>
<evidence type="ECO:0000256" key="5">
    <source>
        <dbReference type="SAM" id="MobiDB-lite"/>
    </source>
</evidence>
<dbReference type="InterPro" id="IPR002047">
    <property type="entry name" value="Adipokinetic_hormone_CS"/>
</dbReference>
<keyword evidence="4" id="KW-0873">Pyrrolidone carboxylic acid</keyword>
<evidence type="ECO:0000256" key="4">
    <source>
        <dbReference type="ARBA" id="ARBA00023283"/>
    </source>
</evidence>
<keyword evidence="3" id="KW-0027">Amidation</keyword>
<sequence length="163" mass="18292">MEVLVDRRSNPNADFSGFKFIVFELHCPKLILYDFSTQLCRITSKIINFMASYILFGIKATASIVNTIPLLVTDMYKAWFCVLLLACLCIMTQAQLTFTSSWGGKRSASMSCRNEIAVENILRLIQARKDQEKAGIFSEDLSNVDTPHPYDGSPEDAAEIANH</sequence>
<proteinExistence type="predicted"/>
<keyword evidence="2" id="KW-0964">Secreted</keyword>
<comment type="subcellular location">
    <subcellularLocation>
        <location evidence="1">Secreted</location>
    </subcellularLocation>
</comment>
<keyword evidence="6" id="KW-0812">Transmembrane</keyword>
<keyword evidence="8" id="KW-1185">Reference proteome</keyword>
<protein>
    <submittedName>
        <fullName evidence="7">Uncharacterized protein</fullName>
    </submittedName>
</protein>
<evidence type="ECO:0000256" key="6">
    <source>
        <dbReference type="SAM" id="Phobius"/>
    </source>
</evidence>
<dbReference type="EMBL" id="FZQP02000260">
    <property type="protein sequence ID" value="VVC88225.1"/>
    <property type="molecule type" value="Genomic_DNA"/>
</dbReference>
<dbReference type="GO" id="GO:0005179">
    <property type="term" value="F:hormone activity"/>
    <property type="evidence" value="ECO:0007669"/>
    <property type="project" value="UniProtKB-KW"/>
</dbReference>
<gene>
    <name evidence="7" type="ORF">LSINAPIS_LOCUS1650</name>
</gene>
<dbReference type="PROSITE" id="PS00256">
    <property type="entry name" value="AKH"/>
    <property type="match status" value="1"/>
</dbReference>
<dbReference type="AlphaFoldDB" id="A0A5E4PSZ2"/>
<feature type="compositionally biased region" description="Acidic residues" evidence="5">
    <location>
        <begin position="153"/>
        <end position="163"/>
    </location>
</feature>
<evidence type="ECO:0000256" key="2">
    <source>
        <dbReference type="ARBA" id="ARBA00022525"/>
    </source>
</evidence>
<dbReference type="GO" id="GO:0005576">
    <property type="term" value="C:extracellular region"/>
    <property type="evidence" value="ECO:0007669"/>
    <property type="project" value="UniProtKB-SubCell"/>
</dbReference>
<organism evidence="7 8">
    <name type="scientific">Leptidea sinapis</name>
    <dbReference type="NCBI Taxonomy" id="189913"/>
    <lineage>
        <taxon>Eukaryota</taxon>
        <taxon>Metazoa</taxon>
        <taxon>Ecdysozoa</taxon>
        <taxon>Arthropoda</taxon>
        <taxon>Hexapoda</taxon>
        <taxon>Insecta</taxon>
        <taxon>Pterygota</taxon>
        <taxon>Neoptera</taxon>
        <taxon>Endopterygota</taxon>
        <taxon>Lepidoptera</taxon>
        <taxon>Glossata</taxon>
        <taxon>Ditrysia</taxon>
        <taxon>Papilionoidea</taxon>
        <taxon>Pieridae</taxon>
        <taxon>Dismorphiinae</taxon>
        <taxon>Leptidea</taxon>
    </lineage>
</organism>
<reference evidence="7 8" key="1">
    <citation type="submission" date="2017-07" db="EMBL/GenBank/DDBJ databases">
        <authorList>
            <person name="Talla V."/>
            <person name="Backstrom N."/>
        </authorList>
    </citation>
    <scope>NUCLEOTIDE SEQUENCE [LARGE SCALE GENOMIC DNA]</scope>
</reference>
<keyword evidence="6" id="KW-0472">Membrane</keyword>
<feature type="region of interest" description="Disordered" evidence="5">
    <location>
        <begin position="141"/>
        <end position="163"/>
    </location>
</feature>
<dbReference type="GO" id="GO:0007218">
    <property type="term" value="P:neuropeptide signaling pathway"/>
    <property type="evidence" value="ECO:0007669"/>
    <property type="project" value="UniProtKB-KW"/>
</dbReference>
<evidence type="ECO:0000256" key="1">
    <source>
        <dbReference type="ARBA" id="ARBA00004613"/>
    </source>
</evidence>
<accession>A0A5E4PSZ2</accession>